<name>A0ACC3BP25_PYRYE</name>
<evidence type="ECO:0000313" key="2">
    <source>
        <dbReference type="Proteomes" id="UP000798662"/>
    </source>
</evidence>
<protein>
    <submittedName>
        <fullName evidence="1">Uncharacterized protein</fullName>
    </submittedName>
</protein>
<reference evidence="1" key="1">
    <citation type="submission" date="2019-11" db="EMBL/GenBank/DDBJ databases">
        <title>Nori genome reveals adaptations in red seaweeds to the harsh intertidal environment.</title>
        <authorList>
            <person name="Wang D."/>
            <person name="Mao Y."/>
        </authorList>
    </citation>
    <scope>NUCLEOTIDE SEQUENCE</scope>
    <source>
        <tissue evidence="1">Gametophyte</tissue>
    </source>
</reference>
<dbReference type="EMBL" id="CM020618">
    <property type="protein sequence ID" value="KAK1859353.1"/>
    <property type="molecule type" value="Genomic_DNA"/>
</dbReference>
<accession>A0ACC3BP25</accession>
<organism evidence="1 2">
    <name type="scientific">Pyropia yezoensis</name>
    <name type="common">Susabi-nori</name>
    <name type="synonym">Porphyra yezoensis</name>
    <dbReference type="NCBI Taxonomy" id="2788"/>
    <lineage>
        <taxon>Eukaryota</taxon>
        <taxon>Rhodophyta</taxon>
        <taxon>Bangiophyceae</taxon>
        <taxon>Bangiales</taxon>
        <taxon>Bangiaceae</taxon>
        <taxon>Pyropia</taxon>
    </lineage>
</organism>
<comment type="caution">
    <text evidence="1">The sequence shown here is derived from an EMBL/GenBank/DDBJ whole genome shotgun (WGS) entry which is preliminary data.</text>
</comment>
<keyword evidence="2" id="KW-1185">Reference proteome</keyword>
<evidence type="ECO:0000313" key="1">
    <source>
        <dbReference type="EMBL" id="KAK1859353.1"/>
    </source>
</evidence>
<sequence>MPPAPPPNVPTHPASNRQRRHVPHHPIPQARQDQQLGLPGSTHAGSGASPGVTRGAHSSTKEPRGEPLLTTCLPRRPREIREKRGRYRSLPGGRGGPPRCTGGGGGVPPAWTRGVRGIPLAGATAVRRSAPAAEKRRWATAASALTLARWQQACSGGTSQQIDPRGTHLLGRRHGHHPSYRRRRHRRRLRHRHHRRHRHRHNRLPRTARCYRRRPPIPAATSRGGSHPRGTPPGRLEKRRGAPTDAGQDQLGRRDMGGVAVRGQGLARDRGDQPPSGGGRAPVTTGRAAGRAAERADRLRRPPPPRRRRRVPPPAQQVRQGWGAGRDEPPRRPPPAASTLPSPPRGLQPLRRRARRRQQRQWRGRGRQRRRRRRRRRGRLPDRWRTAGGAAESRGCLPWHRDGMVGGGGELRRG</sequence>
<proteinExistence type="predicted"/>
<gene>
    <name evidence="1" type="ORF">I4F81_001950</name>
</gene>
<dbReference type="Proteomes" id="UP000798662">
    <property type="component" value="Chromosome 1"/>
</dbReference>